<evidence type="ECO:0000259" key="5">
    <source>
        <dbReference type="PROSITE" id="PS50949"/>
    </source>
</evidence>
<dbReference type="Pfam" id="PF07729">
    <property type="entry name" value="FCD"/>
    <property type="match status" value="1"/>
</dbReference>
<evidence type="ECO:0000256" key="1">
    <source>
        <dbReference type="ARBA" id="ARBA00023015"/>
    </source>
</evidence>
<reference evidence="6 7" key="1">
    <citation type="submission" date="2019-10" db="EMBL/GenBank/DDBJ databases">
        <title>Epibacterium sp. nov., isolated from seawater.</title>
        <authorList>
            <person name="Zhang X."/>
            <person name="Li N."/>
        </authorList>
    </citation>
    <scope>NUCLEOTIDE SEQUENCE [LARGE SCALE GENOMIC DNA]</scope>
    <source>
        <strain evidence="6 7">SM1969</strain>
    </source>
</reference>
<sequence length="256" mass="28246">MSAPPHTPGRRRAANTPPSGSGYFDTAGRKTLADQIYAQLHHDITHLTLPPGTPVLEREIAAQFQASRTPVREAVLRLAKEMLVEVVPKSGTFVARIPLSVLPEALLARRALERDVAARAAQRASPAQILRLRAIVEEGREAALSDTQEAFDHTDSAFHAQLAEVAGFPGLWTLIQQIKTPMDRFRHLSLPAAGRMEQVVHEHAAITDAIEASDVRRAAAEMDKHLQQLKHDTLKTLETYPNYFIVDIDPQSLISD</sequence>
<dbReference type="InterPro" id="IPR036390">
    <property type="entry name" value="WH_DNA-bd_sf"/>
</dbReference>
<evidence type="ECO:0000256" key="2">
    <source>
        <dbReference type="ARBA" id="ARBA00023125"/>
    </source>
</evidence>
<dbReference type="Gene3D" id="1.10.10.10">
    <property type="entry name" value="Winged helix-like DNA-binding domain superfamily/Winged helix DNA-binding domain"/>
    <property type="match status" value="1"/>
</dbReference>
<gene>
    <name evidence="6" type="ORF">GG681_16370</name>
</gene>
<feature type="region of interest" description="Disordered" evidence="4">
    <location>
        <begin position="1"/>
        <end position="25"/>
    </location>
</feature>
<dbReference type="InterPro" id="IPR036388">
    <property type="entry name" value="WH-like_DNA-bd_sf"/>
</dbReference>
<keyword evidence="1" id="KW-0805">Transcription regulation</keyword>
<dbReference type="EMBL" id="WIXK01000012">
    <property type="protein sequence ID" value="MQY44223.1"/>
    <property type="molecule type" value="Genomic_DNA"/>
</dbReference>
<keyword evidence="7" id="KW-1185">Reference proteome</keyword>
<name>A0A844ASX8_9RHOB</name>
<dbReference type="Proteomes" id="UP000436694">
    <property type="component" value="Unassembled WGS sequence"/>
</dbReference>
<dbReference type="PANTHER" id="PTHR43537:SF5">
    <property type="entry name" value="UXU OPERON TRANSCRIPTIONAL REGULATOR"/>
    <property type="match status" value="1"/>
</dbReference>
<dbReference type="SMART" id="SM00895">
    <property type="entry name" value="FCD"/>
    <property type="match status" value="1"/>
</dbReference>
<keyword evidence="2" id="KW-0238">DNA-binding</keyword>
<dbReference type="Pfam" id="PF00392">
    <property type="entry name" value="GntR"/>
    <property type="match status" value="1"/>
</dbReference>
<dbReference type="SUPFAM" id="SSF46785">
    <property type="entry name" value="Winged helix' DNA-binding domain"/>
    <property type="match status" value="1"/>
</dbReference>
<dbReference type="RefSeq" id="WP_153549119.1">
    <property type="nucleotide sequence ID" value="NZ_WIXK01000012.1"/>
</dbReference>
<feature type="domain" description="HTH gntR-type" evidence="5">
    <location>
        <begin position="30"/>
        <end position="97"/>
    </location>
</feature>
<protein>
    <submittedName>
        <fullName evidence="6">FCD domain-containing protein</fullName>
    </submittedName>
</protein>
<dbReference type="InterPro" id="IPR011711">
    <property type="entry name" value="GntR_C"/>
</dbReference>
<dbReference type="Gene3D" id="1.20.120.530">
    <property type="entry name" value="GntR ligand-binding domain-like"/>
    <property type="match status" value="1"/>
</dbReference>
<dbReference type="GO" id="GO:0003677">
    <property type="term" value="F:DNA binding"/>
    <property type="evidence" value="ECO:0007669"/>
    <property type="project" value="UniProtKB-KW"/>
</dbReference>
<comment type="caution">
    <text evidence="6">The sequence shown here is derived from an EMBL/GenBank/DDBJ whole genome shotgun (WGS) entry which is preliminary data.</text>
</comment>
<dbReference type="SUPFAM" id="SSF48008">
    <property type="entry name" value="GntR ligand-binding domain-like"/>
    <property type="match status" value="1"/>
</dbReference>
<proteinExistence type="predicted"/>
<evidence type="ECO:0000256" key="3">
    <source>
        <dbReference type="ARBA" id="ARBA00023163"/>
    </source>
</evidence>
<dbReference type="PROSITE" id="PS50949">
    <property type="entry name" value="HTH_GNTR"/>
    <property type="match status" value="1"/>
</dbReference>
<dbReference type="AlphaFoldDB" id="A0A844ASX8"/>
<keyword evidence="3" id="KW-0804">Transcription</keyword>
<evidence type="ECO:0000313" key="6">
    <source>
        <dbReference type="EMBL" id="MQY44223.1"/>
    </source>
</evidence>
<accession>A0A844ASX8</accession>
<dbReference type="GO" id="GO:0003700">
    <property type="term" value="F:DNA-binding transcription factor activity"/>
    <property type="evidence" value="ECO:0007669"/>
    <property type="project" value="InterPro"/>
</dbReference>
<evidence type="ECO:0000256" key="4">
    <source>
        <dbReference type="SAM" id="MobiDB-lite"/>
    </source>
</evidence>
<organism evidence="6 7">
    <name type="scientific">Tritonibacter aquimaris</name>
    <dbReference type="NCBI Taxonomy" id="2663379"/>
    <lineage>
        <taxon>Bacteria</taxon>
        <taxon>Pseudomonadati</taxon>
        <taxon>Pseudomonadota</taxon>
        <taxon>Alphaproteobacteria</taxon>
        <taxon>Rhodobacterales</taxon>
        <taxon>Paracoccaceae</taxon>
        <taxon>Tritonibacter</taxon>
    </lineage>
</organism>
<dbReference type="InterPro" id="IPR008920">
    <property type="entry name" value="TF_FadR/GntR_C"/>
</dbReference>
<dbReference type="CDD" id="cd07377">
    <property type="entry name" value="WHTH_GntR"/>
    <property type="match status" value="1"/>
</dbReference>
<dbReference type="PANTHER" id="PTHR43537">
    <property type="entry name" value="TRANSCRIPTIONAL REGULATOR, GNTR FAMILY"/>
    <property type="match status" value="1"/>
</dbReference>
<evidence type="ECO:0000313" key="7">
    <source>
        <dbReference type="Proteomes" id="UP000436694"/>
    </source>
</evidence>
<dbReference type="InterPro" id="IPR000524">
    <property type="entry name" value="Tscrpt_reg_HTH_GntR"/>
</dbReference>
<dbReference type="SMART" id="SM00345">
    <property type="entry name" value="HTH_GNTR"/>
    <property type="match status" value="1"/>
</dbReference>